<evidence type="ECO:0000313" key="2">
    <source>
        <dbReference type="Proteomes" id="UP001629235"/>
    </source>
</evidence>
<protein>
    <submittedName>
        <fullName evidence="1">Uncharacterized protein</fullName>
    </submittedName>
</protein>
<reference evidence="1 2" key="1">
    <citation type="journal article" date="2024" name="Chem. Sci.">
        <title>Discovery of megapolipeptins by genome mining of a Burkholderiales bacteria collection.</title>
        <authorList>
            <person name="Paulo B.S."/>
            <person name="Recchia M.J.J."/>
            <person name="Lee S."/>
            <person name="Fergusson C.H."/>
            <person name="Romanowski S.B."/>
            <person name="Hernandez A."/>
            <person name="Krull N."/>
            <person name="Liu D.Y."/>
            <person name="Cavanagh H."/>
            <person name="Bos A."/>
            <person name="Gray C.A."/>
            <person name="Murphy B.T."/>
            <person name="Linington R.G."/>
            <person name="Eustaquio A.S."/>
        </authorList>
    </citation>
    <scope>NUCLEOTIDE SEQUENCE [LARGE SCALE GENOMIC DNA]</scope>
    <source>
        <strain evidence="1 2">RL18-126-BIB-B</strain>
    </source>
</reference>
<organism evidence="1 2">
    <name type="scientific">Paraburkholderia rhynchosiae</name>
    <dbReference type="NCBI Taxonomy" id="487049"/>
    <lineage>
        <taxon>Bacteria</taxon>
        <taxon>Pseudomonadati</taxon>
        <taxon>Pseudomonadota</taxon>
        <taxon>Betaproteobacteria</taxon>
        <taxon>Burkholderiales</taxon>
        <taxon>Burkholderiaceae</taxon>
        <taxon>Paraburkholderia</taxon>
    </lineage>
</organism>
<keyword evidence="2" id="KW-1185">Reference proteome</keyword>
<evidence type="ECO:0000313" key="1">
    <source>
        <dbReference type="EMBL" id="MFM0109202.1"/>
    </source>
</evidence>
<dbReference type="EMBL" id="JAQQDW010000178">
    <property type="protein sequence ID" value="MFM0109202.1"/>
    <property type="molecule type" value="Genomic_DNA"/>
</dbReference>
<comment type="caution">
    <text evidence="1">The sequence shown here is derived from an EMBL/GenBank/DDBJ whole genome shotgun (WGS) entry which is preliminary data.</text>
</comment>
<dbReference type="Proteomes" id="UP001629235">
    <property type="component" value="Unassembled WGS sequence"/>
</dbReference>
<accession>A0ACC7NNY9</accession>
<sequence>MGAVIKTADFKAGMSIAVIGLGGVGNAALIGASQPALARSSQSIFLTRDSNSRARLVRRMFSTPKPLTPKPRSTPRHPAASIERWRSLAPIPL</sequence>
<proteinExistence type="predicted"/>
<name>A0ACC7NNY9_9BURK</name>
<gene>
    <name evidence="1" type="ORF">PQR01_38945</name>
</gene>